<accession>G2XRT3</accession>
<reference evidence="3" key="1">
    <citation type="journal article" date="2011" name="PLoS Genet.">
        <title>Genomic analysis of the necrotrophic fungal pathogens Sclerotinia sclerotiorum and Botrytis cinerea.</title>
        <authorList>
            <person name="Amselem J."/>
            <person name="Cuomo C.A."/>
            <person name="van Kan J.A."/>
            <person name="Viaud M."/>
            <person name="Benito E.P."/>
            <person name="Couloux A."/>
            <person name="Coutinho P.M."/>
            <person name="de Vries R.P."/>
            <person name="Dyer P.S."/>
            <person name="Fillinger S."/>
            <person name="Fournier E."/>
            <person name="Gout L."/>
            <person name="Hahn M."/>
            <person name="Kohn L."/>
            <person name="Lapalu N."/>
            <person name="Plummer K.M."/>
            <person name="Pradier J.M."/>
            <person name="Quevillon E."/>
            <person name="Sharon A."/>
            <person name="Simon A."/>
            <person name="ten Have A."/>
            <person name="Tudzynski B."/>
            <person name="Tudzynski P."/>
            <person name="Wincker P."/>
            <person name="Andrew M."/>
            <person name="Anthouard V."/>
            <person name="Beever R.E."/>
            <person name="Beffa R."/>
            <person name="Benoit I."/>
            <person name="Bouzid O."/>
            <person name="Brault B."/>
            <person name="Chen Z."/>
            <person name="Choquer M."/>
            <person name="Collemare J."/>
            <person name="Cotton P."/>
            <person name="Danchin E.G."/>
            <person name="Da Silva C."/>
            <person name="Gautier A."/>
            <person name="Giraud C."/>
            <person name="Giraud T."/>
            <person name="Gonzalez C."/>
            <person name="Grossetete S."/>
            <person name="Guldener U."/>
            <person name="Henrissat B."/>
            <person name="Howlett B.J."/>
            <person name="Kodira C."/>
            <person name="Kretschmer M."/>
            <person name="Lappartient A."/>
            <person name="Leroch M."/>
            <person name="Levis C."/>
            <person name="Mauceli E."/>
            <person name="Neuveglise C."/>
            <person name="Oeser B."/>
            <person name="Pearson M."/>
            <person name="Poulain J."/>
            <person name="Poussereau N."/>
            <person name="Quesneville H."/>
            <person name="Rascle C."/>
            <person name="Schumacher J."/>
            <person name="Segurens B."/>
            <person name="Sexton A."/>
            <person name="Silva E."/>
            <person name="Sirven C."/>
            <person name="Soanes D.M."/>
            <person name="Talbot N.J."/>
            <person name="Templeton M."/>
            <person name="Yandava C."/>
            <person name="Yarden O."/>
            <person name="Zeng Q."/>
            <person name="Rollins J.A."/>
            <person name="Lebrun M.H."/>
            <person name="Dickman M."/>
        </authorList>
    </citation>
    <scope>NUCLEOTIDE SEQUENCE [LARGE SCALE GENOMIC DNA]</scope>
    <source>
        <strain evidence="3">T4</strain>
    </source>
</reference>
<dbReference type="Proteomes" id="UP000008177">
    <property type="component" value="Unplaced contigs"/>
</dbReference>
<dbReference type="InParanoid" id="G2XRT3"/>
<proteinExistence type="predicted"/>
<evidence type="ECO:0000256" key="1">
    <source>
        <dbReference type="SAM" id="MobiDB-lite"/>
    </source>
</evidence>
<gene>
    <name evidence="2" type="ORF">BofuT4_P066080.1</name>
</gene>
<dbReference type="HOGENOM" id="CLU_2277039_0_0_1"/>
<organism evidence="2 3">
    <name type="scientific">Botryotinia fuckeliana (strain T4)</name>
    <name type="common">Noble rot fungus</name>
    <name type="synonym">Botrytis cinerea</name>
    <dbReference type="NCBI Taxonomy" id="999810"/>
    <lineage>
        <taxon>Eukaryota</taxon>
        <taxon>Fungi</taxon>
        <taxon>Dikarya</taxon>
        <taxon>Ascomycota</taxon>
        <taxon>Pezizomycotina</taxon>
        <taxon>Leotiomycetes</taxon>
        <taxon>Helotiales</taxon>
        <taxon>Sclerotiniaceae</taxon>
        <taxon>Botrytis</taxon>
    </lineage>
</organism>
<name>G2XRT3_BOTF4</name>
<evidence type="ECO:0000313" key="3">
    <source>
        <dbReference type="Proteomes" id="UP000008177"/>
    </source>
</evidence>
<evidence type="ECO:0000313" key="2">
    <source>
        <dbReference type="EMBL" id="CCD43421.1"/>
    </source>
</evidence>
<sequence length="102" mass="11295">MEQTKCQSAVSKSKSSIVHAPVPISKAIYYSNAELQSPFDPTLNNYANPIPLANDSSVFLYIAWLSPPSHYKHHNIYSKAHRGQQGSEKSDIGECGVFTGRR</sequence>
<dbReference type="AlphaFoldDB" id="G2XRT3"/>
<dbReference type="EMBL" id="FQ790258">
    <property type="protein sequence ID" value="CCD43421.1"/>
    <property type="molecule type" value="Genomic_DNA"/>
</dbReference>
<feature type="region of interest" description="Disordered" evidence="1">
    <location>
        <begin position="80"/>
        <end position="102"/>
    </location>
</feature>
<protein>
    <submittedName>
        <fullName evidence="2">Uncharacterized protein</fullName>
    </submittedName>
</protein>